<name>A0ABM7NT07_9VIRU</name>
<evidence type="ECO:0000256" key="1">
    <source>
        <dbReference type="ARBA" id="ARBA00022603"/>
    </source>
</evidence>
<dbReference type="PROSITE" id="PS51614">
    <property type="entry name" value="SAM_MT_ADRIFT"/>
    <property type="match status" value="1"/>
</dbReference>
<evidence type="ECO:0000256" key="4">
    <source>
        <dbReference type="PROSITE-ProRule" id="PRU00946"/>
    </source>
</evidence>
<feature type="active site" description="Proton acceptor" evidence="4">
    <location>
        <position position="641"/>
    </location>
</feature>
<keyword evidence="3 4" id="KW-0949">S-adenosyl-L-methionine</keyword>
<feature type="domain" description="Adrift-type SAM-dependent 2'-O-MTase" evidence="5">
    <location>
        <begin position="480"/>
        <end position="689"/>
    </location>
</feature>
<protein>
    <submittedName>
        <fullName evidence="6">Ftsj methyltransferase domain-containing protein 1</fullName>
    </submittedName>
</protein>
<dbReference type="InterPro" id="IPR025807">
    <property type="entry name" value="Adrift-typ_MeTrfase"/>
</dbReference>
<evidence type="ECO:0000256" key="3">
    <source>
        <dbReference type="ARBA" id="ARBA00022691"/>
    </source>
</evidence>
<dbReference type="GeneID" id="80558515"/>
<evidence type="ECO:0000313" key="6">
    <source>
        <dbReference type="EMBL" id="BCS83310.1"/>
    </source>
</evidence>
<accession>A0ABM7NT07</accession>
<dbReference type="InterPro" id="IPR002877">
    <property type="entry name" value="RNA_MeTrfase_FtsJ_dom"/>
</dbReference>
<dbReference type="Gene3D" id="3.40.50.12760">
    <property type="match status" value="1"/>
</dbReference>
<dbReference type="GO" id="GO:0032259">
    <property type="term" value="P:methylation"/>
    <property type="evidence" value="ECO:0007669"/>
    <property type="project" value="UniProtKB-KW"/>
</dbReference>
<feature type="binding site" evidence="4">
    <location>
        <position position="600"/>
    </location>
    <ligand>
        <name>S-adenosyl-L-methionine</name>
        <dbReference type="ChEBI" id="CHEBI:59789"/>
    </ligand>
</feature>
<dbReference type="PANTHER" id="PTHR16121:SF2">
    <property type="entry name" value="CAP-SPECIFIC MRNA (NUCLEOSIDE-2'-O-)-METHYLTRANSFERASE 2"/>
    <property type="match status" value="1"/>
</dbReference>
<dbReference type="GO" id="GO:0008168">
    <property type="term" value="F:methyltransferase activity"/>
    <property type="evidence" value="ECO:0007669"/>
    <property type="project" value="UniProtKB-KW"/>
</dbReference>
<proteinExistence type="predicted"/>
<keyword evidence="1 4" id="KW-0489">Methyltransferase</keyword>
<evidence type="ECO:0000313" key="7">
    <source>
        <dbReference type="Proteomes" id="UP001321479"/>
    </source>
</evidence>
<dbReference type="InterPro" id="IPR050851">
    <property type="entry name" value="mRNA_Cap_2O-Ribose_MeTrfase"/>
</dbReference>
<feature type="binding site" evidence="4">
    <location>
        <position position="516"/>
    </location>
    <ligand>
        <name>S-adenosyl-L-methionine</name>
        <dbReference type="ChEBI" id="CHEBI:59789"/>
    </ligand>
</feature>
<keyword evidence="2 4" id="KW-0808">Transferase</keyword>
<keyword evidence="7" id="KW-1185">Reference proteome</keyword>
<dbReference type="EMBL" id="AP024483">
    <property type="protein sequence ID" value="BCS83310.1"/>
    <property type="molecule type" value="Genomic_DNA"/>
</dbReference>
<evidence type="ECO:0000259" key="5">
    <source>
        <dbReference type="PROSITE" id="PS51614"/>
    </source>
</evidence>
<evidence type="ECO:0000256" key="2">
    <source>
        <dbReference type="ARBA" id="ARBA00022679"/>
    </source>
</evidence>
<dbReference type="PANTHER" id="PTHR16121">
    <property type="entry name" value="CAP-SPECIFIC MRNA (NUCLEOSIDE-2'-O-)-METHYLTRANSFERASE 1-RELATED"/>
    <property type="match status" value="1"/>
</dbReference>
<dbReference type="Proteomes" id="UP001321479">
    <property type="component" value="Segment"/>
</dbReference>
<dbReference type="Pfam" id="PF01728">
    <property type="entry name" value="FtsJ"/>
    <property type="match status" value="1"/>
</dbReference>
<dbReference type="Gene3D" id="3.40.50.10760">
    <property type="entry name" value="Reovirus core"/>
    <property type="match status" value="1"/>
</dbReference>
<reference evidence="6 7" key="1">
    <citation type="submission" date="2021-02" db="EMBL/GenBank/DDBJ databases">
        <title>Cotonvirus japonicus, which uses Golgi apparatus of host cells for its virion factory, phylogenetically links tailed tupanvirus and icosahedral mimivirus.</title>
        <authorList>
            <person name="Takahashi H."/>
            <person name="Fukaya S."/>
            <person name="Song C."/>
            <person name="Murata K."/>
            <person name="Takemura M."/>
        </authorList>
    </citation>
    <scope>NUCLEOTIDE SEQUENCE [LARGE SCALE GENOMIC DNA]</scope>
</reference>
<comment type="caution">
    <text evidence="4">Lacks conserved residue(s) required for the propagation of feature annotation.</text>
</comment>
<dbReference type="RefSeq" id="YP_010841918.1">
    <property type="nucleotide sequence ID" value="NC_079139.1"/>
</dbReference>
<organism evidence="6 7">
    <name type="scientific">Cotonvirus japonicus</name>
    <dbReference type="NCBI Taxonomy" id="2811091"/>
    <lineage>
        <taxon>Viruses</taxon>
        <taxon>Varidnaviria</taxon>
        <taxon>Bamfordvirae</taxon>
        <taxon>Nucleocytoviricota</taxon>
        <taxon>Megaviricetes</taxon>
        <taxon>Imitervirales</taxon>
        <taxon>Mimiviridae</taxon>
        <taxon>Megamimivirinae</taxon>
        <taxon>Cotonvirus</taxon>
        <taxon>Cotonvirus japonicum</taxon>
    </lineage>
</organism>
<sequence length="784" mass="92810">MDCVLNDTKISKNEISQKIKTFMSNTSLLTILTSNKYEKLIPFNLWFDHDLYIIHNNRENYQNIRIRTYKNSMLTPLVAFNEENLNKISSFLPNLSLYQPFYPETFYEMWEFLHTDYLKKENSNFLFVGKDNKLGSFESLIIYNERYKYNYLSYIYDIWITCDKNHYDYNGDYIINDPEIDYLGQAFNVSYLTSTSKLYQYDFVIIDNVTQLNSEFQWNSQEKDFQALLFYFFTVINHLKPGASLLIKLNLMCTSSWNYLFDIGKKYFQEHAIFRSKTTNMFNPEIYLFLNIFRDKKTVNSLAKTLVYNAHKYKLYELFELILPCSNNNILTKEFHEIKNQWSNTIYNFIKNPVKPLMSKCYLSKWHNKFDLHQIKHLCNVNDVNVTEFTPLNVLSKIKIKPVINNLLYDNETYLRLLNKKAELNYYKRVMDTKPSKIFVDLFNQHDNSENYLMTWDYISGKLDTYKKIKYLLKTNYCAEMVTNAWIKLYEMLSEYPNLLGTNKIVKTFHLCEAPGAFISATNHYLNSNKRQLIWFAQTLNPEKDEDFALKDHYGLMAEYPDKWLFGPDKYSSGDITDSRNIKFYASNQHLKDIDFMTADAGILCSPNNINEQESILCKINMGQIICILACLSVGKSAIFKTFLPMTEPLNISMICLLTTLFEKIIFHKPKASNSSNSEIYIILENYKGISSNLLDLLYVMLDDPKIDNNSFILDTLDKEYMKSYSNIVNVLINNQINSLKKIYYYYYHSKELHELYDMGNSYQIEWFKLHNINCLSKFLLTNN</sequence>